<name>A0A151CI12_9BACT</name>
<dbReference type="STRING" id="1630136.AS592_09050"/>
<dbReference type="AlphaFoldDB" id="A0A151CI12"/>
<evidence type="ECO:0000313" key="2">
    <source>
        <dbReference type="Proteomes" id="UP000075359"/>
    </source>
</evidence>
<gene>
    <name evidence="1" type="ORF">AS592_09050</name>
</gene>
<proteinExistence type="predicted"/>
<protein>
    <recommendedName>
        <fullName evidence="3">PpiC domain-containing protein</fullName>
    </recommendedName>
</protein>
<comment type="caution">
    <text evidence="1">The sequence shown here is derived from an EMBL/GenBank/DDBJ whole genome shotgun (WGS) entry which is preliminary data.</text>
</comment>
<evidence type="ECO:0008006" key="3">
    <source>
        <dbReference type="Google" id="ProtNLM"/>
    </source>
</evidence>
<sequence length="245" mass="29124">MLKKLLHEPLLHFLLLGGLLFLFYSFSQHDENTENSIVISKGRIEQLTSDWEKKFFRTPTKEEKQKMIENEIYQTVLYREALKIGLDKNDDEIKRRLAQKMEFVAYDTYELPLPSDEVLKKFMREHPEKYKEEGKIHFTQNMVGSDTTEFEKEYTLTKFEAGNIFGRPFAEVLFTLKPDGKVHKIESTYGVHEVRVIDRPIEKPKAFDTVKEKLKDDYLSLQREQKNRAIYEKLKSQYNISIEEK</sequence>
<organism evidence="1 2">
    <name type="scientific">Sulfurovum riftiae</name>
    <dbReference type="NCBI Taxonomy" id="1630136"/>
    <lineage>
        <taxon>Bacteria</taxon>
        <taxon>Pseudomonadati</taxon>
        <taxon>Campylobacterota</taxon>
        <taxon>Epsilonproteobacteria</taxon>
        <taxon>Campylobacterales</taxon>
        <taxon>Sulfurovaceae</taxon>
        <taxon>Sulfurovum</taxon>
    </lineage>
</organism>
<dbReference type="Proteomes" id="UP000075359">
    <property type="component" value="Unassembled WGS sequence"/>
</dbReference>
<dbReference type="EMBL" id="LNKT01000004">
    <property type="protein sequence ID" value="KYJ87137.1"/>
    <property type="molecule type" value="Genomic_DNA"/>
</dbReference>
<dbReference type="PANTHER" id="PTHR47245">
    <property type="entry name" value="PEPTIDYLPROLYL ISOMERASE"/>
    <property type="match status" value="1"/>
</dbReference>
<dbReference type="PANTHER" id="PTHR47245:SF2">
    <property type="entry name" value="PEPTIDYL-PROLYL CIS-TRANS ISOMERASE HP_0175-RELATED"/>
    <property type="match status" value="1"/>
</dbReference>
<evidence type="ECO:0000313" key="1">
    <source>
        <dbReference type="EMBL" id="KYJ87137.1"/>
    </source>
</evidence>
<dbReference type="InterPro" id="IPR050245">
    <property type="entry name" value="PrsA_foldase"/>
</dbReference>
<reference evidence="1 2" key="1">
    <citation type="submission" date="2015-11" db="EMBL/GenBank/DDBJ databases">
        <title>Draft genome of Sulfurovum riftiae 1812E, a member of the Epsilonproteobacteria isolated from the tube of the deep-sea hydrothermal vent tubewom Riftia pachyptila.</title>
        <authorList>
            <person name="Vetriani C."/>
            <person name="Giovannelli D."/>
        </authorList>
    </citation>
    <scope>NUCLEOTIDE SEQUENCE [LARGE SCALE GENOMIC DNA]</scope>
    <source>
        <strain evidence="1 2">1812E</strain>
    </source>
</reference>
<keyword evidence="2" id="KW-1185">Reference proteome</keyword>
<accession>A0A151CI12</accession>